<reference evidence="3 4" key="1">
    <citation type="submission" date="2020-08" db="EMBL/GenBank/DDBJ databases">
        <title>The genome sequence of type strain Novosphingobium piscinae KCTC 42194.</title>
        <authorList>
            <person name="Liu Y."/>
        </authorList>
    </citation>
    <scope>NUCLEOTIDE SEQUENCE [LARGE SCALE GENOMIC DNA]</scope>
    <source>
        <strain evidence="3 4">KCTC 42194</strain>
    </source>
</reference>
<dbReference type="EMBL" id="JACLAX010000002">
    <property type="protein sequence ID" value="MBC2668148.1"/>
    <property type="molecule type" value="Genomic_DNA"/>
</dbReference>
<dbReference type="Gene3D" id="1.25.40.10">
    <property type="entry name" value="Tetratricopeptide repeat domain"/>
    <property type="match status" value="2"/>
</dbReference>
<name>A0A7X1FW93_9SPHN</name>
<dbReference type="AlphaFoldDB" id="A0A7X1FW93"/>
<evidence type="ECO:0000256" key="1">
    <source>
        <dbReference type="ARBA" id="ARBA00022737"/>
    </source>
</evidence>
<dbReference type="PANTHER" id="PTHR44943:SF8">
    <property type="entry name" value="TPR REPEAT-CONTAINING PROTEIN MJ0263"/>
    <property type="match status" value="1"/>
</dbReference>
<accession>A0A7X1FW93</accession>
<dbReference type="InterPro" id="IPR051685">
    <property type="entry name" value="Ycf3/AcsC/BcsC/TPR_MFPF"/>
</dbReference>
<dbReference type="SMART" id="SM00028">
    <property type="entry name" value="TPR"/>
    <property type="match status" value="5"/>
</dbReference>
<keyword evidence="4" id="KW-1185">Reference proteome</keyword>
<keyword evidence="1" id="KW-0677">Repeat</keyword>
<dbReference type="InterPro" id="IPR019734">
    <property type="entry name" value="TPR_rpt"/>
</dbReference>
<dbReference type="SUPFAM" id="SSF48452">
    <property type="entry name" value="TPR-like"/>
    <property type="match status" value="2"/>
</dbReference>
<dbReference type="InterPro" id="IPR011990">
    <property type="entry name" value="TPR-like_helical_dom_sf"/>
</dbReference>
<dbReference type="PANTHER" id="PTHR44943">
    <property type="entry name" value="CELLULOSE SYNTHASE OPERON PROTEIN C"/>
    <property type="match status" value="1"/>
</dbReference>
<evidence type="ECO:0000313" key="3">
    <source>
        <dbReference type="EMBL" id="MBC2668148.1"/>
    </source>
</evidence>
<organism evidence="3 4">
    <name type="scientific">Novosphingobium piscinae</name>
    <dbReference type="NCBI Taxonomy" id="1507448"/>
    <lineage>
        <taxon>Bacteria</taxon>
        <taxon>Pseudomonadati</taxon>
        <taxon>Pseudomonadota</taxon>
        <taxon>Alphaproteobacteria</taxon>
        <taxon>Sphingomonadales</taxon>
        <taxon>Sphingomonadaceae</taxon>
        <taxon>Novosphingobium</taxon>
    </lineage>
</organism>
<evidence type="ECO:0000313" key="4">
    <source>
        <dbReference type="Proteomes" id="UP000551327"/>
    </source>
</evidence>
<dbReference type="RefSeq" id="WP_185678029.1">
    <property type="nucleotide sequence ID" value="NZ_JACLAX010000002.1"/>
</dbReference>
<comment type="caution">
    <text evidence="3">The sequence shown here is derived from an EMBL/GenBank/DDBJ whole genome shotgun (WGS) entry which is preliminary data.</text>
</comment>
<gene>
    <name evidence="3" type="ORF">H7F53_03190</name>
</gene>
<proteinExistence type="predicted"/>
<dbReference type="Proteomes" id="UP000551327">
    <property type="component" value="Unassembled WGS sequence"/>
</dbReference>
<evidence type="ECO:0000256" key="2">
    <source>
        <dbReference type="ARBA" id="ARBA00022803"/>
    </source>
</evidence>
<protein>
    <submittedName>
        <fullName evidence="3">Tetratricopeptide repeat protein</fullName>
    </submittedName>
</protein>
<keyword evidence="2" id="KW-0802">TPR repeat</keyword>
<sequence length="506" mass="54152">MSAFAVTGCSDGIEAANAQGAEAQALLDAGDLVSARKTITAAIAKRDDIVALHLLRARIEERAGSAAGAFSAYNAALALDSTNGEALAGVARLGMQLGYVRESESAANRILALDPRAPIGLLFKGLSNLLSHRFEAAVTNADAILEQSPNDENALILKSRALSLLGKSDEAFAVIEQARTSEQDPLGIVLTKLELHRYRGNGADMVPLLEQARRLAPDRAEYDVDEADTLYKLGKAAEARSIIVARLLDAKTDGKTAHGLTALWAEYDRQPLDAAAMERIARDAPLPARLAVARHFLEQADPVRAIATLANSPYINDVIALRARAMVAQGNLKDSMVQVDQILAKDRTHCDALLAKAAALARVGRFDGVVPLSNLAANTCPQQPVAYVLLAQANEALGNKAGSLIAFRDGFDRNGQDSALARTYSAWLERSGQSTRAVSIVRRLTHNAPSLLSGWKLYVELCTRYPAENCRADALAGQTAARTQFGVDPRTDEMPVTGLFGRLSRR</sequence>
<dbReference type="Pfam" id="PF13432">
    <property type="entry name" value="TPR_16"/>
    <property type="match status" value="1"/>
</dbReference>